<reference evidence="1 2" key="1">
    <citation type="journal article" date="2014" name="ISME J.">
        <title>Candidatus Competibacter-lineage genomes retrieved from metagenomes reveal functional metabolic diversity.</title>
        <authorList>
            <person name="McIlroy S.J."/>
            <person name="Albertsen M."/>
            <person name="Andresen E.K."/>
            <person name="Saunders A.M."/>
            <person name="Kristiansen R."/>
            <person name="Stokholm-Bjerregaard M."/>
            <person name="Nielsen K.L."/>
            <person name="Nielsen P.H."/>
        </authorList>
    </citation>
    <scope>NUCLEOTIDE SEQUENCE [LARGE SCALE GENOMIC DNA]</scope>
    <source>
        <strain evidence="1 2">Run_B_J11</strain>
    </source>
</reference>
<dbReference type="Proteomes" id="UP000019184">
    <property type="component" value="Unassembled WGS sequence"/>
</dbReference>
<accession>A0A7U7GDB0</accession>
<dbReference type="EMBL" id="CBTK010000246">
    <property type="protein sequence ID" value="CDH46017.1"/>
    <property type="molecule type" value="Genomic_DNA"/>
</dbReference>
<evidence type="ECO:0000313" key="1">
    <source>
        <dbReference type="EMBL" id="CDH46017.1"/>
    </source>
</evidence>
<sequence>MPITGIITIATTGTAITTTATVTITATTIATNPHYGL</sequence>
<dbReference type="AlphaFoldDB" id="A0A7U7GDB0"/>
<organism evidence="1 2">
    <name type="scientific">Candidatus Contendobacter odensis Run_B_J11</name>
    <dbReference type="NCBI Taxonomy" id="1400861"/>
    <lineage>
        <taxon>Bacteria</taxon>
        <taxon>Pseudomonadati</taxon>
        <taxon>Pseudomonadota</taxon>
        <taxon>Gammaproteobacteria</taxon>
        <taxon>Candidatus Competibacteraceae</taxon>
        <taxon>Candidatus Contendibacter</taxon>
    </lineage>
</organism>
<name>A0A7U7GDB0_9GAMM</name>
<comment type="caution">
    <text evidence="1">The sequence shown here is derived from an EMBL/GenBank/DDBJ whole genome shotgun (WGS) entry which is preliminary data.</text>
</comment>
<gene>
    <name evidence="1" type="ORF">BN874_320026</name>
</gene>
<protein>
    <submittedName>
        <fullName evidence="1">Uncharacterized protein</fullName>
    </submittedName>
</protein>
<evidence type="ECO:0000313" key="2">
    <source>
        <dbReference type="Proteomes" id="UP000019184"/>
    </source>
</evidence>
<proteinExistence type="predicted"/>
<keyword evidence="2" id="KW-1185">Reference proteome</keyword>